<evidence type="ECO:0000313" key="2">
    <source>
        <dbReference type="Proteomes" id="UP000430345"/>
    </source>
</evidence>
<dbReference type="AlphaFoldDB" id="A0A6I1MH42"/>
<organism evidence="1 2">
    <name type="scientific">Clostridium tarantellae</name>
    <dbReference type="NCBI Taxonomy" id="39493"/>
    <lineage>
        <taxon>Bacteria</taxon>
        <taxon>Bacillati</taxon>
        <taxon>Bacillota</taxon>
        <taxon>Clostridia</taxon>
        <taxon>Eubacteriales</taxon>
        <taxon>Clostridiaceae</taxon>
        <taxon>Clostridium</taxon>
    </lineage>
</organism>
<evidence type="ECO:0000313" key="1">
    <source>
        <dbReference type="EMBL" id="MPQ42856.1"/>
    </source>
</evidence>
<reference evidence="1 2" key="1">
    <citation type="submission" date="2019-10" db="EMBL/GenBank/DDBJ databases">
        <title>The Genome Sequence of Clostridium tarantellae Isolated from Fish Brain.</title>
        <authorList>
            <person name="Bano L."/>
            <person name="Kiel M."/>
            <person name="Sales G."/>
            <person name="Doxey A.C."/>
            <person name="Mansfield M.J."/>
            <person name="Schiavone M."/>
            <person name="Rossetto O."/>
            <person name="Pirazzini M."/>
            <person name="Dobrindt U."/>
            <person name="Montecucco C."/>
        </authorList>
    </citation>
    <scope>NUCLEOTIDE SEQUENCE [LARGE SCALE GENOMIC DNA]</scope>
    <source>
        <strain evidence="1 2">DSM 3997</strain>
    </source>
</reference>
<sequence length="68" mass="7931">MIDNMYKNNLKNEVLLSEILTQTVANVFKNPKLSYFNALQKTISSLEEKNRVKVKDLFNQLTKEITLI</sequence>
<proteinExistence type="predicted"/>
<dbReference type="Proteomes" id="UP000430345">
    <property type="component" value="Unassembled WGS sequence"/>
</dbReference>
<dbReference type="RefSeq" id="WP_152887853.1">
    <property type="nucleotide sequence ID" value="NZ_WHJC01000024.1"/>
</dbReference>
<dbReference type="EMBL" id="WHJC01000024">
    <property type="protein sequence ID" value="MPQ42856.1"/>
    <property type="molecule type" value="Genomic_DNA"/>
</dbReference>
<keyword evidence="2" id="KW-1185">Reference proteome</keyword>
<gene>
    <name evidence="1" type="ORF">GBZ86_03690</name>
</gene>
<accession>A0A6I1MH42</accession>
<comment type="caution">
    <text evidence="1">The sequence shown here is derived from an EMBL/GenBank/DDBJ whole genome shotgun (WGS) entry which is preliminary data.</text>
</comment>
<protein>
    <submittedName>
        <fullName evidence="1">Uncharacterized protein</fullName>
    </submittedName>
</protein>
<name>A0A6I1MH42_9CLOT</name>